<name>A0A418WCB6_9PROT</name>
<evidence type="ECO:0000313" key="3">
    <source>
        <dbReference type="EMBL" id="RJF86462.1"/>
    </source>
</evidence>
<dbReference type="Pfam" id="PF13276">
    <property type="entry name" value="HTH_21"/>
    <property type="match status" value="1"/>
</dbReference>
<accession>A0A418WCB6</accession>
<dbReference type="InterPro" id="IPR050900">
    <property type="entry name" value="Transposase_IS3/IS150/IS904"/>
</dbReference>
<organism evidence="4 5">
    <name type="scientific">Oleomonas cavernae</name>
    <dbReference type="NCBI Taxonomy" id="2320859"/>
    <lineage>
        <taxon>Bacteria</taxon>
        <taxon>Pseudomonadati</taxon>
        <taxon>Pseudomonadota</taxon>
        <taxon>Alphaproteobacteria</taxon>
        <taxon>Acetobacterales</taxon>
        <taxon>Acetobacteraceae</taxon>
        <taxon>Oleomonas</taxon>
    </lineage>
</organism>
<dbReference type="SUPFAM" id="SSF53098">
    <property type="entry name" value="Ribonuclease H-like"/>
    <property type="match status" value="1"/>
</dbReference>
<dbReference type="RefSeq" id="WP_119777099.1">
    <property type="nucleotide sequence ID" value="NZ_QYUK01000011.1"/>
</dbReference>
<evidence type="ECO:0000313" key="4">
    <source>
        <dbReference type="EMBL" id="RJF87619.1"/>
    </source>
</evidence>
<dbReference type="PANTHER" id="PTHR46889:SF7">
    <property type="entry name" value="TRANSPOSASE FOR INSERTION SEQUENCE ELEMENT IS904"/>
    <property type="match status" value="1"/>
</dbReference>
<dbReference type="InterPro" id="IPR048020">
    <property type="entry name" value="Transpos_IS3"/>
</dbReference>
<dbReference type="InterPro" id="IPR001584">
    <property type="entry name" value="Integrase_cat-core"/>
</dbReference>
<dbReference type="GO" id="GO:0015074">
    <property type="term" value="P:DNA integration"/>
    <property type="evidence" value="ECO:0007669"/>
    <property type="project" value="InterPro"/>
</dbReference>
<dbReference type="Pfam" id="PF00665">
    <property type="entry name" value="rve"/>
    <property type="match status" value="1"/>
</dbReference>
<dbReference type="Proteomes" id="UP000284605">
    <property type="component" value="Unassembled WGS sequence"/>
</dbReference>
<evidence type="ECO:0000313" key="5">
    <source>
        <dbReference type="Proteomes" id="UP000284605"/>
    </source>
</evidence>
<dbReference type="EMBL" id="QYUK01000011">
    <property type="protein sequence ID" value="RJF87619.1"/>
    <property type="molecule type" value="Genomic_DNA"/>
</dbReference>
<protein>
    <submittedName>
        <fullName evidence="4">IS3 family transposase</fullName>
    </submittedName>
</protein>
<proteinExistence type="predicted"/>
<feature type="domain" description="Integrase catalytic" evidence="2">
    <location>
        <begin position="116"/>
        <end position="283"/>
    </location>
</feature>
<dbReference type="GO" id="GO:0003676">
    <property type="term" value="F:nucleic acid binding"/>
    <property type="evidence" value="ECO:0007669"/>
    <property type="project" value="InterPro"/>
</dbReference>
<evidence type="ECO:0000259" key="2">
    <source>
        <dbReference type="PROSITE" id="PS50994"/>
    </source>
</evidence>
<dbReference type="OrthoDB" id="9803878at2"/>
<reference evidence="4 5" key="1">
    <citation type="submission" date="2018-09" db="EMBL/GenBank/DDBJ databases">
        <authorList>
            <person name="Zhu H."/>
        </authorList>
    </citation>
    <scope>NUCLEOTIDE SEQUENCE [LARGE SCALE GENOMIC DNA]</scope>
    <source>
        <strain evidence="4 5">K1W22B-8</strain>
    </source>
</reference>
<dbReference type="PANTHER" id="PTHR46889">
    <property type="entry name" value="TRANSPOSASE INSF FOR INSERTION SEQUENCE IS3B-RELATED"/>
    <property type="match status" value="1"/>
</dbReference>
<dbReference type="InterPro" id="IPR036397">
    <property type="entry name" value="RNaseH_sf"/>
</dbReference>
<keyword evidence="5" id="KW-1185">Reference proteome</keyword>
<dbReference type="AlphaFoldDB" id="A0A418WCB6"/>
<evidence type="ECO:0000256" key="1">
    <source>
        <dbReference type="SAM" id="MobiDB-lite"/>
    </source>
</evidence>
<dbReference type="PROSITE" id="PS50994">
    <property type="entry name" value="INTEGRASE"/>
    <property type="match status" value="1"/>
</dbReference>
<dbReference type="InterPro" id="IPR012337">
    <property type="entry name" value="RNaseH-like_sf"/>
</dbReference>
<gene>
    <name evidence="3" type="ORF">D3874_04990</name>
    <name evidence="4" type="ORF">D3874_11785</name>
</gene>
<dbReference type="Gene3D" id="3.30.420.10">
    <property type="entry name" value="Ribonuclease H-like superfamily/Ribonuclease H"/>
    <property type="match status" value="1"/>
</dbReference>
<comment type="caution">
    <text evidence="4">The sequence shown here is derived from an EMBL/GenBank/DDBJ whole genome shotgun (WGS) entry which is preliminary data.</text>
</comment>
<dbReference type="NCBIfam" id="NF033516">
    <property type="entry name" value="transpos_IS3"/>
    <property type="match status" value="1"/>
</dbReference>
<feature type="region of interest" description="Disordered" evidence="1">
    <location>
        <begin position="281"/>
        <end position="300"/>
    </location>
</feature>
<sequence length="300" mass="33669">MTRRQGEGPGLTATVERMCALADVSRGAYYRGWAENCPGREETALRDVLQHLALTHRHYGYRRLTALLRREGWAVNHKRVVRLMREDNLLCLRKAAFKPATTDSRHDWRLWPNLARRLVPLAVNQLWVADITYVRLAEAFVYLAVVLDAFSRKVVGWAMADHLRAELALAALQMALDGREVLPGGLVHHSDRGVQYACGDYIERLQAHGIQPSMSRAGCPYDNAMAESFMKTLKQEEVDGGDYRDLGHATAAIGEFIEAVYNRQRLHSALAYTSPVEFETRSSPQAAAQQPEGLVTTNCP</sequence>
<dbReference type="EMBL" id="QYUK01000011">
    <property type="protein sequence ID" value="RJF86462.1"/>
    <property type="molecule type" value="Genomic_DNA"/>
</dbReference>
<dbReference type="InterPro" id="IPR025948">
    <property type="entry name" value="HTH-like_dom"/>
</dbReference>
<dbReference type="Pfam" id="PF13333">
    <property type="entry name" value="rve_2"/>
    <property type="match status" value="1"/>
</dbReference>